<feature type="region of interest" description="Disordered" evidence="1">
    <location>
        <begin position="73"/>
        <end position="96"/>
    </location>
</feature>
<keyword evidence="3" id="KW-1185">Reference proteome</keyword>
<protein>
    <submittedName>
        <fullName evidence="2">Uncharacterized protein</fullName>
    </submittedName>
</protein>
<gene>
    <name evidence="2" type="ORF">TrVE_jg2371</name>
</gene>
<reference evidence="3" key="1">
    <citation type="journal article" date="2023" name="Commun. Biol.">
        <title>Genome analysis of Parmales, the sister group of diatoms, reveals the evolutionary specialization of diatoms from phago-mixotrophs to photoautotrophs.</title>
        <authorList>
            <person name="Ban H."/>
            <person name="Sato S."/>
            <person name="Yoshikawa S."/>
            <person name="Yamada K."/>
            <person name="Nakamura Y."/>
            <person name="Ichinomiya M."/>
            <person name="Sato N."/>
            <person name="Blanc-Mathieu R."/>
            <person name="Endo H."/>
            <person name="Kuwata A."/>
            <person name="Ogata H."/>
        </authorList>
    </citation>
    <scope>NUCLEOTIDE SEQUENCE [LARGE SCALE GENOMIC DNA]</scope>
    <source>
        <strain evidence="3">NIES 3699</strain>
    </source>
</reference>
<feature type="compositionally biased region" description="Low complexity" evidence="1">
    <location>
        <begin position="82"/>
        <end position="91"/>
    </location>
</feature>
<evidence type="ECO:0000313" key="2">
    <source>
        <dbReference type="EMBL" id="GMH87975.1"/>
    </source>
</evidence>
<proteinExistence type="predicted"/>
<dbReference type="EMBL" id="BRXX01000077">
    <property type="protein sequence ID" value="GMH87975.1"/>
    <property type="molecule type" value="Genomic_DNA"/>
</dbReference>
<dbReference type="Proteomes" id="UP001165160">
    <property type="component" value="Unassembled WGS sequence"/>
</dbReference>
<organism evidence="2 3">
    <name type="scientific">Triparma verrucosa</name>
    <dbReference type="NCBI Taxonomy" id="1606542"/>
    <lineage>
        <taxon>Eukaryota</taxon>
        <taxon>Sar</taxon>
        <taxon>Stramenopiles</taxon>
        <taxon>Ochrophyta</taxon>
        <taxon>Bolidophyceae</taxon>
        <taxon>Parmales</taxon>
        <taxon>Triparmaceae</taxon>
        <taxon>Triparma</taxon>
    </lineage>
</organism>
<evidence type="ECO:0000313" key="3">
    <source>
        <dbReference type="Proteomes" id="UP001165160"/>
    </source>
</evidence>
<sequence length="150" mass="15310">MILSKLVGICQGDAKEKLKEAARASAEEYGGGANNLFKLGDSVKNLKAEFGGDDDEELGKGGEGGGAYEMSYIGTGKKKGSKTTTTPTMTGVGMEAANPLTVKNSFQLNRSQGASSRVSQGGQGGGAQVLEAKGGLLAIRKSSKGYSAQL</sequence>
<accession>A0A9W7BHG7</accession>
<name>A0A9W7BHG7_9STRA</name>
<comment type="caution">
    <text evidence="2">The sequence shown here is derived from an EMBL/GenBank/DDBJ whole genome shotgun (WGS) entry which is preliminary data.</text>
</comment>
<dbReference type="AlphaFoldDB" id="A0A9W7BHG7"/>
<evidence type="ECO:0000256" key="1">
    <source>
        <dbReference type="SAM" id="MobiDB-lite"/>
    </source>
</evidence>